<feature type="compositionally biased region" description="Acidic residues" evidence="1">
    <location>
        <begin position="80"/>
        <end position="98"/>
    </location>
</feature>
<organism evidence="2 3">
    <name type="scientific">Micropruina glycogenica</name>
    <dbReference type="NCBI Taxonomy" id="75385"/>
    <lineage>
        <taxon>Bacteria</taxon>
        <taxon>Bacillati</taxon>
        <taxon>Actinomycetota</taxon>
        <taxon>Actinomycetes</taxon>
        <taxon>Propionibacteriales</taxon>
        <taxon>Nocardioidaceae</taxon>
        <taxon>Micropruina</taxon>
    </lineage>
</organism>
<dbReference type="RefSeq" id="WP_158681024.1">
    <property type="nucleotide sequence ID" value="NZ_BAAAGO010000023.1"/>
</dbReference>
<feature type="compositionally biased region" description="Low complexity" evidence="1">
    <location>
        <begin position="32"/>
        <end position="55"/>
    </location>
</feature>
<sequence>MTGSHPPSYENYPPPTADRPIADEPGTGGSSGWTPTPAPSGGSLQPGSGPQSSRRTVLTAAGLVVAGVVAVTIFANNAGEPDEPDPMESSIDDPDDPDERIYDLDGYQVVADSDWQVRSSTPHRLVLANGPSLVTFLAYQAGQDAAALDEARQQLKRYAAEARTFKQVSDNSEESDDLETAELIGTGTVDGKPVDVVSSVRIAYSDDYQALAVVSVVLKSMTVAARQAKQMREDFLDQLG</sequence>
<evidence type="ECO:0000256" key="1">
    <source>
        <dbReference type="SAM" id="MobiDB-lite"/>
    </source>
</evidence>
<dbReference type="Proteomes" id="UP000238164">
    <property type="component" value="Chromosome 1"/>
</dbReference>
<protein>
    <submittedName>
        <fullName evidence="2">Uncharacterized protein</fullName>
    </submittedName>
</protein>
<feature type="region of interest" description="Disordered" evidence="1">
    <location>
        <begin position="77"/>
        <end position="98"/>
    </location>
</feature>
<dbReference type="AlphaFoldDB" id="A0A2N9JHV5"/>
<accession>A0A2N9JHV5</accession>
<proteinExistence type="predicted"/>
<evidence type="ECO:0000313" key="2">
    <source>
        <dbReference type="EMBL" id="SPD87101.1"/>
    </source>
</evidence>
<dbReference type="KEGG" id="mgg:MPLG2_2071"/>
<keyword evidence="3" id="KW-1185">Reference proteome</keyword>
<dbReference type="EMBL" id="LT985188">
    <property type="protein sequence ID" value="SPD87101.1"/>
    <property type="molecule type" value="Genomic_DNA"/>
</dbReference>
<feature type="region of interest" description="Disordered" evidence="1">
    <location>
        <begin position="1"/>
        <end position="55"/>
    </location>
</feature>
<name>A0A2N9JHV5_9ACTN</name>
<gene>
    <name evidence="2" type="ORF">MPLG2_2071</name>
</gene>
<evidence type="ECO:0000313" key="3">
    <source>
        <dbReference type="Proteomes" id="UP000238164"/>
    </source>
</evidence>
<reference evidence="2 3" key="1">
    <citation type="submission" date="2018-02" db="EMBL/GenBank/DDBJ databases">
        <authorList>
            <person name="Cohen D.B."/>
            <person name="Kent A.D."/>
        </authorList>
    </citation>
    <scope>NUCLEOTIDE SEQUENCE [LARGE SCALE GENOMIC DNA]</scope>
    <source>
        <strain evidence="2">1</strain>
    </source>
</reference>